<sequence length="514" mass="59608">MTKIYDYIEALPMQTIERMKSQLSETPFIHIVDKETFIKVKNVIIIGETSSEIPPYLLIASENYGKYFTLFRTLGAKDNADLNNYIRVLASIKEEVVIILKKWKNYLDELKAVPLDFKPRNTSWVPSPGTHVPLDCLDSLVQDLVKFLPGDYAVYQIFDNIDEDEDGQNKARIYIYVKIIKQVTEGQFPLYKVDVGEEQTEDVHSFLLFQIDRKKNQEMGLERHTHLHAGCNIGNTDKIKQQIEETLVDAWRLGLDKFKKIYKRLLLQWHPDKNDNSEFCCEITKHIIDFTNRLRSGEIDVSSIPQYRERRGNSCGGNWQTYNDSWNEHVHRARRTPHDSTERSVIHLMQMDMLIGYDTGIEVEEEIKESHTHYSHTEYHPDPQPQMGRIWLKQAKNDISAARSFLTTATEQSYNWVCVISQQAAEKALKAIQVCEDAKQVSKYHSLITSVCLKNPTLKQAAEDLESCIGDYSKLRYPRPVFYPNTPSDLYSHEDAIETIKWAEIIVSTVDDMM</sequence>
<evidence type="ECO:0000259" key="1">
    <source>
        <dbReference type="Pfam" id="PF05168"/>
    </source>
</evidence>
<comment type="caution">
    <text evidence="2">The sequence shown here is derived from an EMBL/GenBank/DDBJ whole genome shotgun (WGS) entry which is preliminary data.</text>
</comment>
<organism evidence="2 3">
    <name type="scientific">Mytilus edulis</name>
    <name type="common">Blue mussel</name>
    <dbReference type="NCBI Taxonomy" id="6550"/>
    <lineage>
        <taxon>Eukaryota</taxon>
        <taxon>Metazoa</taxon>
        <taxon>Spiralia</taxon>
        <taxon>Lophotrochozoa</taxon>
        <taxon>Mollusca</taxon>
        <taxon>Bivalvia</taxon>
        <taxon>Autobranchia</taxon>
        <taxon>Pteriomorphia</taxon>
        <taxon>Mytilida</taxon>
        <taxon>Mytiloidea</taxon>
        <taxon>Mytilidae</taxon>
        <taxon>Mytilinae</taxon>
        <taxon>Mytilus</taxon>
    </lineage>
</organism>
<name>A0A8S3TWH1_MYTED</name>
<proteinExistence type="predicted"/>
<dbReference type="Gene3D" id="1.10.287.110">
    <property type="entry name" value="DnaJ domain"/>
    <property type="match status" value="1"/>
</dbReference>
<dbReference type="PANTHER" id="PTHR46919">
    <property type="entry name" value="ZINC FINGER, C3HC4 TYPE (RING FINGER) FAMILY PROTEIN"/>
    <property type="match status" value="1"/>
</dbReference>
<dbReference type="PANTHER" id="PTHR46919:SF2">
    <property type="entry name" value="SACSIN"/>
    <property type="match status" value="1"/>
</dbReference>
<dbReference type="Pfam" id="PF05168">
    <property type="entry name" value="HEPN"/>
    <property type="match status" value="1"/>
</dbReference>
<evidence type="ECO:0000313" key="2">
    <source>
        <dbReference type="EMBL" id="CAG2235758.1"/>
    </source>
</evidence>
<dbReference type="SUPFAM" id="SSF46565">
    <property type="entry name" value="Chaperone J-domain"/>
    <property type="match status" value="1"/>
</dbReference>
<accession>A0A8S3TWH1</accession>
<dbReference type="InterPro" id="IPR036869">
    <property type="entry name" value="J_dom_sf"/>
</dbReference>
<keyword evidence="3" id="KW-1185">Reference proteome</keyword>
<dbReference type="SUPFAM" id="SSF81593">
    <property type="entry name" value="Nucleotidyltransferase substrate binding subunit/domain"/>
    <property type="match status" value="1"/>
</dbReference>
<evidence type="ECO:0000313" key="3">
    <source>
        <dbReference type="Proteomes" id="UP000683360"/>
    </source>
</evidence>
<dbReference type="InterPro" id="IPR007842">
    <property type="entry name" value="HEPN_dom"/>
</dbReference>
<gene>
    <name evidence="2" type="ORF">MEDL_48396</name>
</gene>
<dbReference type="AlphaFoldDB" id="A0A8S3TWH1"/>
<protein>
    <recommendedName>
        <fullName evidence="1">HEPN domain-containing protein</fullName>
    </recommendedName>
</protein>
<dbReference type="EMBL" id="CAJPWZ010002329">
    <property type="protein sequence ID" value="CAG2235758.1"/>
    <property type="molecule type" value="Genomic_DNA"/>
</dbReference>
<feature type="domain" description="HEPN" evidence="1">
    <location>
        <begin position="390"/>
        <end position="511"/>
    </location>
</feature>
<reference evidence="2" key="1">
    <citation type="submission" date="2021-03" db="EMBL/GenBank/DDBJ databases">
        <authorList>
            <person name="Bekaert M."/>
        </authorList>
    </citation>
    <scope>NUCLEOTIDE SEQUENCE</scope>
</reference>
<dbReference type="Gene3D" id="1.20.120.330">
    <property type="entry name" value="Nucleotidyltransferases domain 2"/>
    <property type="match status" value="1"/>
</dbReference>
<dbReference type="Proteomes" id="UP000683360">
    <property type="component" value="Unassembled WGS sequence"/>
</dbReference>
<dbReference type="OrthoDB" id="1262810at2759"/>